<dbReference type="SUPFAM" id="SSF53474">
    <property type="entry name" value="alpha/beta-Hydrolases"/>
    <property type="match status" value="1"/>
</dbReference>
<dbReference type="OrthoDB" id="3259161at2"/>
<dbReference type="InterPro" id="IPR010427">
    <property type="entry name" value="DUF1023"/>
</dbReference>
<proteinExistence type="predicted"/>
<evidence type="ECO:0000313" key="4">
    <source>
        <dbReference type="Proteomes" id="UP000463857"/>
    </source>
</evidence>
<evidence type="ECO:0000259" key="1">
    <source>
        <dbReference type="Pfam" id="PF06259"/>
    </source>
</evidence>
<feature type="domain" description="Predicted hydrolase N-terminal" evidence="2">
    <location>
        <begin position="4"/>
        <end position="171"/>
    </location>
</feature>
<keyword evidence="4" id="KW-1185">Reference proteome</keyword>
<dbReference type="InterPro" id="IPR029058">
    <property type="entry name" value="AB_hydrolase_fold"/>
</dbReference>
<dbReference type="Proteomes" id="UP000463857">
    <property type="component" value="Chromosome"/>
</dbReference>
<evidence type="ECO:0000259" key="2">
    <source>
        <dbReference type="Pfam" id="PF22905"/>
    </source>
</evidence>
<dbReference type="KEGG" id="eke:EK0264_14025"/>
<gene>
    <name evidence="3" type="ORF">EK0264_14025</name>
</gene>
<name>A0A7L4YQI7_9ACTN</name>
<evidence type="ECO:0000313" key="3">
    <source>
        <dbReference type="EMBL" id="QHC01292.1"/>
    </source>
</evidence>
<organism evidence="3 4">
    <name type="scientific">Epidermidibacterium keratini</name>
    <dbReference type="NCBI Taxonomy" id="1891644"/>
    <lineage>
        <taxon>Bacteria</taxon>
        <taxon>Bacillati</taxon>
        <taxon>Actinomycetota</taxon>
        <taxon>Actinomycetes</taxon>
        <taxon>Sporichthyales</taxon>
        <taxon>Sporichthyaceae</taxon>
        <taxon>Epidermidibacterium</taxon>
    </lineage>
</organism>
<reference evidence="3 4" key="1">
    <citation type="journal article" date="2018" name="Int. J. Syst. Evol. Microbiol.">
        <title>Epidermidibacterium keratini gen. nov., sp. nov., a member of the family Sporichthyaceae, isolated from keratin epidermis.</title>
        <authorList>
            <person name="Lee D.G."/>
            <person name="Trujillo M.E."/>
            <person name="Kang S."/>
            <person name="Nam J.J."/>
            <person name="Kim Y.J."/>
        </authorList>
    </citation>
    <scope>NUCLEOTIDE SEQUENCE [LARGE SCALE GENOMIC DNA]</scope>
    <source>
        <strain evidence="3 4">EPI-7</strain>
    </source>
</reference>
<evidence type="ECO:0008006" key="5">
    <source>
        <dbReference type="Google" id="ProtNLM"/>
    </source>
</evidence>
<protein>
    <recommendedName>
        <fullName evidence="5">Alpha/beta hydrolase</fullName>
    </recommendedName>
</protein>
<sequence>MGFSYAEITAQAGCDPSVTVQPLMEANEAEVAALGDLFVAAGQSLQTSGEIFLSGTDAAAAAAQVDDATPVDLMSEVVVTQQSLAASPEQLQQIGVLLGQVAETIPVAQQQAITALETMATGINQVNAEYDSLPRVPDLTTDYLAKAALVVTTAQQEVTAVIQAHDEYLATVNGQLQSLGYLSPPEVSKGDSETMTVPAGEPTFSPDTPPVMIAAWWDSLTPEQQAFYIENYGEELSVTRGLPAEVYDVINRRELTNGEVLLTPPLQEAADDYKQARGITGDGPLSDNELEALIALAEEDLTSGDIALATAAALFLGLAVPKYGIDQTQKALVEDKDGDEKYLLEFELDGPGDESAAVIAIGNPDEADNVAVTVPGTDNGTDTVAGQTETGEDVKAEMDESAPDEDNAVIIYQGYDNPNDIAEATLDLAAEAGGQELAKDVAGYDAANTQDDGEDPHITVIGHSYGSLVVSEATQQDNSLGAVLVGGGPAIDDVVVIGSPGMNVDSIDQLGIDPEHVYAGATSDDPVVFSAQTIQALAGLGEISPYGLAASVVSDVLDQSPLDFGLDYDLHGPPPSGSDFGATVFSTDGSSGHSQYYKEGSESLANIAAIATGDYASVTTD</sequence>
<dbReference type="AlphaFoldDB" id="A0A7L4YQI7"/>
<dbReference type="Pfam" id="PF22905">
    <property type="entry name" value="Hydro_N_hd"/>
    <property type="match status" value="1"/>
</dbReference>
<feature type="domain" description="DUF1023" evidence="1">
    <location>
        <begin position="352"/>
        <end position="528"/>
    </location>
</feature>
<dbReference type="EMBL" id="CP047156">
    <property type="protein sequence ID" value="QHC01292.1"/>
    <property type="molecule type" value="Genomic_DNA"/>
</dbReference>
<dbReference type="InParanoid" id="A0A7L4YQI7"/>
<accession>A0A7L4YQI7</accession>
<dbReference type="RefSeq" id="WP_159546429.1">
    <property type="nucleotide sequence ID" value="NZ_CP047156.1"/>
</dbReference>
<dbReference type="InterPro" id="IPR054469">
    <property type="entry name" value="Pred_hydrolase_N"/>
</dbReference>
<dbReference type="Pfam" id="PF06259">
    <property type="entry name" value="Abhydrolase_8"/>
    <property type="match status" value="1"/>
</dbReference>